<evidence type="ECO:0000259" key="6">
    <source>
        <dbReference type="SMART" id="SM00382"/>
    </source>
</evidence>
<feature type="coiled-coil region" evidence="4">
    <location>
        <begin position="119"/>
        <end position="146"/>
    </location>
</feature>
<feature type="compositionally biased region" description="Acidic residues" evidence="5">
    <location>
        <begin position="384"/>
        <end position="393"/>
    </location>
</feature>
<keyword evidence="3" id="KW-0067">ATP-binding</keyword>
<organism evidence="7 8">
    <name type="scientific">Seminavis robusta</name>
    <dbReference type="NCBI Taxonomy" id="568900"/>
    <lineage>
        <taxon>Eukaryota</taxon>
        <taxon>Sar</taxon>
        <taxon>Stramenopiles</taxon>
        <taxon>Ochrophyta</taxon>
        <taxon>Bacillariophyta</taxon>
        <taxon>Bacillariophyceae</taxon>
        <taxon>Bacillariophycidae</taxon>
        <taxon>Naviculales</taxon>
        <taxon>Naviculaceae</taxon>
        <taxon>Seminavis</taxon>
    </lineage>
</organism>
<comment type="caution">
    <text evidence="7">The sequence shown here is derived from an EMBL/GenBank/DDBJ whole genome shotgun (WGS) entry which is preliminary data.</text>
</comment>
<dbReference type="Proteomes" id="UP001153069">
    <property type="component" value="Unassembled WGS sequence"/>
</dbReference>
<dbReference type="InterPro" id="IPR003593">
    <property type="entry name" value="AAA+_ATPase"/>
</dbReference>
<name>A0A9N8DX73_9STRA</name>
<evidence type="ECO:0000313" key="7">
    <source>
        <dbReference type="EMBL" id="CAB9508486.1"/>
    </source>
</evidence>
<dbReference type="GO" id="GO:0005524">
    <property type="term" value="F:ATP binding"/>
    <property type="evidence" value="ECO:0007669"/>
    <property type="project" value="UniProtKB-KW"/>
</dbReference>
<evidence type="ECO:0000256" key="3">
    <source>
        <dbReference type="ARBA" id="ARBA00022840"/>
    </source>
</evidence>
<comment type="similarity">
    <text evidence="1">Belongs to the AAA ATPase family.</text>
</comment>
<protein>
    <submittedName>
        <fullName evidence="7">Transitional endoplasmic reticulum ATPase</fullName>
    </submittedName>
</protein>
<proteinExistence type="inferred from homology"/>
<dbReference type="Pfam" id="PF00004">
    <property type="entry name" value="AAA"/>
    <property type="match status" value="2"/>
</dbReference>
<feature type="compositionally biased region" description="Low complexity" evidence="5">
    <location>
        <begin position="370"/>
        <end position="383"/>
    </location>
</feature>
<keyword evidence="8" id="KW-1185">Reference proteome</keyword>
<dbReference type="Gene3D" id="3.40.50.300">
    <property type="entry name" value="P-loop containing nucleotide triphosphate hydrolases"/>
    <property type="match status" value="2"/>
</dbReference>
<dbReference type="InterPro" id="IPR050221">
    <property type="entry name" value="26S_Proteasome_ATPase"/>
</dbReference>
<reference evidence="7" key="1">
    <citation type="submission" date="2020-06" db="EMBL/GenBank/DDBJ databases">
        <authorList>
            <consortium name="Plant Systems Biology data submission"/>
        </authorList>
    </citation>
    <scope>NUCLEOTIDE SEQUENCE</scope>
    <source>
        <strain evidence="7">D6</strain>
    </source>
</reference>
<feature type="compositionally biased region" description="Acidic residues" evidence="5">
    <location>
        <begin position="296"/>
        <end position="313"/>
    </location>
</feature>
<gene>
    <name evidence="7" type="ORF">SEMRO_349_G123430.1</name>
</gene>
<dbReference type="InterPro" id="IPR003959">
    <property type="entry name" value="ATPase_AAA_core"/>
</dbReference>
<dbReference type="SMART" id="SM00382">
    <property type="entry name" value="AAA"/>
    <property type="match status" value="2"/>
</dbReference>
<feature type="domain" description="AAA+ ATPase" evidence="6">
    <location>
        <begin position="919"/>
        <end position="1052"/>
    </location>
</feature>
<evidence type="ECO:0000313" key="8">
    <source>
        <dbReference type="Proteomes" id="UP001153069"/>
    </source>
</evidence>
<dbReference type="SUPFAM" id="SSF52540">
    <property type="entry name" value="P-loop containing nucleoside triphosphate hydrolases"/>
    <property type="match status" value="2"/>
</dbReference>
<evidence type="ECO:0000256" key="1">
    <source>
        <dbReference type="ARBA" id="ARBA00006914"/>
    </source>
</evidence>
<dbReference type="EMBL" id="CAICTM010000348">
    <property type="protein sequence ID" value="CAB9508486.1"/>
    <property type="molecule type" value="Genomic_DNA"/>
</dbReference>
<feature type="region of interest" description="Disordered" evidence="5">
    <location>
        <begin position="294"/>
        <end position="313"/>
    </location>
</feature>
<dbReference type="GO" id="GO:0016887">
    <property type="term" value="F:ATP hydrolysis activity"/>
    <property type="evidence" value="ECO:0007669"/>
    <property type="project" value="InterPro"/>
</dbReference>
<accession>A0A9N8DX73</accession>
<dbReference type="Gene3D" id="1.10.8.60">
    <property type="match status" value="1"/>
</dbReference>
<dbReference type="PANTHER" id="PTHR23073">
    <property type="entry name" value="26S PROTEASOME REGULATORY SUBUNIT"/>
    <property type="match status" value="1"/>
</dbReference>
<keyword evidence="4" id="KW-0175">Coiled coil</keyword>
<evidence type="ECO:0000256" key="4">
    <source>
        <dbReference type="SAM" id="Coils"/>
    </source>
</evidence>
<feature type="region of interest" description="Disordered" evidence="5">
    <location>
        <begin position="343"/>
        <end position="407"/>
    </location>
</feature>
<dbReference type="AlphaFoldDB" id="A0A9N8DX73"/>
<feature type="domain" description="AAA+ ATPase" evidence="6">
    <location>
        <begin position="660"/>
        <end position="787"/>
    </location>
</feature>
<dbReference type="OrthoDB" id="10042665at2759"/>
<dbReference type="InterPro" id="IPR027417">
    <property type="entry name" value="P-loop_NTPase"/>
</dbReference>
<evidence type="ECO:0000256" key="5">
    <source>
        <dbReference type="SAM" id="MobiDB-lite"/>
    </source>
</evidence>
<dbReference type="Pfam" id="PF22977">
    <property type="entry name" value="WHD"/>
    <property type="match status" value="1"/>
</dbReference>
<dbReference type="InterPro" id="IPR054472">
    <property type="entry name" value="WHD"/>
</dbReference>
<evidence type="ECO:0000256" key="2">
    <source>
        <dbReference type="ARBA" id="ARBA00022741"/>
    </source>
</evidence>
<dbReference type="CDD" id="cd19481">
    <property type="entry name" value="RecA-like_protease"/>
    <property type="match status" value="1"/>
</dbReference>
<sequence length="1150" mass="127870">MTTTPSSTTSDSLGPNARLLQESCPALLSLLSANGKELLAVLDMETASDGSSPNVSPLPTTEIPWYWHQVHLMLVLRVLVTRTSSGLATAVVESNYNDSRTGGALPFPDATPAQLSERLTLLQSLLQKMQDKLEQWEQQEQQIVDDNKKKAPLQATMGLLAKAYQMKPVEKRIFQFLVTTKTQPSPTVLALVTPHNGELPTKGEDDDMAFRSTMLRYVCGVTVMYWGTLANEDHDLCKDRILVLTQEEYGNDKMLSVSEEVCRVLFGWPLKSEDKIKLSGTKLLKLMQPDAADGFMMEDGDEATDDAGSTDEDAEDTMAFLGRLSLRGDDDMVKELAKLEREVTKSADTLPSLPGLEEGSPQEEEETTPSEKGAATTATTDTATTDDDNDDDSTGSSEDKTKPQPYKNELEYLQQYFEIVMYKVVYSRQRVQQEIRNASLGDTKPSWMRSSAENSNSKFSVGEMSAKIRMGRRKMQLSLELTRKSGKFYPRLEILAKQLQLDDFHKFCLVYLAGAMISPIFKSCIQGEEYSPKNAKVGDILVVYFDSFAEQVANRTYFYRSSKLLRKGLIKFIETYQLNDLTDQELKLDRRVLDCIVGLDKESSEISTGSHLYEPKVSLDAVVLPGPLKDTITKAVSHFEQFRTYRKHHPDFDDAIAYGVGLTLMFCGKSGTGKTMTANAIAARLGKKLLLVNFPLLNKKSENKEGETSKYQSIFREAELSDAIIFFDECESLFSQRGFGGSSETTELLTELERFEGIVFLATNRPFDLDEAMYRRISEVFEFKPPNYLERLDIWKLVTSHDAVPCDPNIDWESIALKYELTGGFIKNAVISALLDAVGRDPRSPCVKEEDILEGCKKQVRGALQMVDFNERVVPRGGISDLVVADSVMEKVHEIVNLEKARAILFGNWGFDADMRSRQGTTSLFWGPSGTGRSRAAEAIGFELGKPLKVLDLPRLLSERKGNESPGDGSAKSVRAVFHEARLMDAVLVLDGFSLDTDGGGGGGGADSHVLNLVMREMTRFPGVVIMMVTASGSLDVFVSRLDKSLVKSLKFLVEFQLPSTSNREILWKKLMPPALPLSEDLNYRKLAEASSDFSVSHIGNAVYRAAATAALRKDAKDRSVSMKALYAAIEEEKTRGESAVDRWVKAQYI</sequence>
<keyword evidence="2" id="KW-0547">Nucleotide-binding</keyword>